<accession>A0A815SZ21</accession>
<protein>
    <submittedName>
        <fullName evidence="1">Uncharacterized protein</fullName>
    </submittedName>
</protein>
<dbReference type="Proteomes" id="UP000663882">
    <property type="component" value="Unassembled WGS sequence"/>
</dbReference>
<name>A0A815SZ21_9BILA</name>
<sequence length="87" mass="10143">MIRYSIIYQEQSNGLEILQWIQNQIWSNGKNLCGIISAHSTDDRYSDNIYYIGGCLTVQEALSWSTQMLIWLSLPPHPEYQGEIDKY</sequence>
<proteinExistence type="predicted"/>
<reference evidence="1" key="1">
    <citation type="submission" date="2021-02" db="EMBL/GenBank/DDBJ databases">
        <authorList>
            <person name="Nowell W R."/>
        </authorList>
    </citation>
    <scope>NUCLEOTIDE SEQUENCE</scope>
</reference>
<gene>
    <name evidence="1" type="ORF">RFH988_LOCUS38600</name>
</gene>
<evidence type="ECO:0000313" key="1">
    <source>
        <dbReference type="EMBL" id="CAF1496308.1"/>
    </source>
</evidence>
<comment type="caution">
    <text evidence="1">The sequence shown here is derived from an EMBL/GenBank/DDBJ whole genome shotgun (WGS) entry which is preliminary data.</text>
</comment>
<dbReference type="AlphaFoldDB" id="A0A815SZ21"/>
<organism evidence="1 2">
    <name type="scientific">Rotaria sordida</name>
    <dbReference type="NCBI Taxonomy" id="392033"/>
    <lineage>
        <taxon>Eukaryota</taxon>
        <taxon>Metazoa</taxon>
        <taxon>Spiralia</taxon>
        <taxon>Gnathifera</taxon>
        <taxon>Rotifera</taxon>
        <taxon>Eurotatoria</taxon>
        <taxon>Bdelloidea</taxon>
        <taxon>Philodinida</taxon>
        <taxon>Philodinidae</taxon>
        <taxon>Rotaria</taxon>
    </lineage>
</organism>
<dbReference type="EMBL" id="CAJNOO010010068">
    <property type="protein sequence ID" value="CAF1496308.1"/>
    <property type="molecule type" value="Genomic_DNA"/>
</dbReference>
<evidence type="ECO:0000313" key="2">
    <source>
        <dbReference type="Proteomes" id="UP000663882"/>
    </source>
</evidence>